<dbReference type="PANTHER" id="PTHR37836">
    <property type="entry name" value="LMO1036 PROTEIN"/>
    <property type="match status" value="1"/>
</dbReference>
<dbReference type="PANTHER" id="PTHR37836:SF3">
    <property type="entry name" value="ENDOGLUCANASE"/>
    <property type="match status" value="1"/>
</dbReference>
<evidence type="ECO:0000313" key="5">
    <source>
        <dbReference type="EMBL" id="RYT73703.1"/>
    </source>
</evidence>
<evidence type="ECO:0000259" key="2">
    <source>
        <dbReference type="Pfam" id="PF12904"/>
    </source>
</evidence>
<dbReference type="RefSeq" id="WP_004288937.1">
    <property type="nucleotide sequence ID" value="NZ_CABKNQ010000019.1"/>
</dbReference>
<proteinExistence type="predicted"/>
<feature type="signal peptide" evidence="1">
    <location>
        <begin position="1"/>
        <end position="21"/>
    </location>
</feature>
<dbReference type="Proteomes" id="UP000291917">
    <property type="component" value="Unassembled WGS sequence"/>
</dbReference>
<dbReference type="InterPro" id="IPR024749">
    <property type="entry name" value="Collagen-bd_put"/>
</dbReference>
<protein>
    <submittedName>
        <fullName evidence="4">DUF4038 domain-containing protein</fullName>
    </submittedName>
    <submittedName>
        <fullName evidence="6">Endoglucanase</fullName>
    </submittedName>
</protein>
<feature type="domain" description="Putative collagen-binding" evidence="2">
    <location>
        <begin position="374"/>
        <end position="462"/>
    </location>
</feature>
<evidence type="ECO:0000313" key="4">
    <source>
        <dbReference type="EMBL" id="KAA5273745.1"/>
    </source>
</evidence>
<keyword evidence="1" id="KW-0732">Signal</keyword>
<reference evidence="5 8" key="3">
    <citation type="journal article" date="2019" name="Science, e1252229">
        <title>Invertible promoters mediate bacterial phase variation, antibiotic resistance, and host adaptation in the gut.</title>
        <authorList>
            <person name="Jiang X."/>
            <person name="Hall A.B."/>
            <person name="Arthur T.D."/>
            <person name="Plichta D.R."/>
            <person name="Covington C.T."/>
            <person name="Poyet M."/>
            <person name="Crothers J."/>
            <person name="Moses P.L."/>
            <person name="Tolonen A.C."/>
            <person name="Vlamakis H."/>
            <person name="Alm E.J."/>
            <person name="Xavier R.J."/>
        </authorList>
    </citation>
    <scope>NUCLEOTIDE SEQUENCE [LARGE SCALE GENOMIC DNA]</scope>
    <source>
        <strain evidence="5">Bj_0095</strain>
        <strain evidence="8">bj_0095</strain>
    </source>
</reference>
<dbReference type="SUPFAM" id="SSF51445">
    <property type="entry name" value="(Trans)glycosidases"/>
    <property type="match status" value="1"/>
</dbReference>
<dbReference type="EMBL" id="RCXL01000013">
    <property type="protein sequence ID" value="RYT73703.1"/>
    <property type="molecule type" value="Genomic_DNA"/>
</dbReference>
<evidence type="ECO:0000313" key="8">
    <source>
        <dbReference type="Proteomes" id="UP000291917"/>
    </source>
</evidence>
<dbReference type="EMBL" id="VVZX01000012">
    <property type="protein sequence ID" value="KAA5273745.1"/>
    <property type="molecule type" value="Genomic_DNA"/>
</dbReference>
<keyword evidence="9" id="KW-1185">Reference proteome</keyword>
<feature type="domain" description="Apiosidase-like catalytic" evidence="3">
    <location>
        <begin position="38"/>
        <end position="372"/>
    </location>
</feature>
<dbReference type="InterPro" id="IPR025277">
    <property type="entry name" value="Apiosidase-like_cat_dom"/>
</dbReference>
<name>A0A380ZC29_9BACE</name>
<feature type="chain" id="PRO_5044586855" evidence="1">
    <location>
        <begin position="22"/>
        <end position="482"/>
    </location>
</feature>
<dbReference type="EMBL" id="UFSX01000002">
    <property type="protein sequence ID" value="SUV43665.1"/>
    <property type="molecule type" value="Genomic_DNA"/>
</dbReference>
<evidence type="ECO:0000313" key="6">
    <source>
        <dbReference type="EMBL" id="SUV43665.1"/>
    </source>
</evidence>
<dbReference type="AlphaFoldDB" id="A0A380ZC29"/>
<dbReference type="InterPro" id="IPR017853">
    <property type="entry name" value="GH"/>
</dbReference>
<evidence type="ECO:0000313" key="9">
    <source>
        <dbReference type="Proteomes" id="UP000335496"/>
    </source>
</evidence>
<dbReference type="Pfam" id="PF13204">
    <property type="entry name" value="Apiosidase"/>
    <property type="match status" value="1"/>
</dbReference>
<accession>A0A380ZC29</accession>
<dbReference type="OrthoDB" id="59486at2"/>
<organism evidence="6 7">
    <name type="scientific">Bacteroides eggerthii</name>
    <dbReference type="NCBI Taxonomy" id="28111"/>
    <lineage>
        <taxon>Bacteria</taxon>
        <taxon>Pseudomonadati</taxon>
        <taxon>Bacteroidota</taxon>
        <taxon>Bacteroidia</taxon>
        <taxon>Bacteroidales</taxon>
        <taxon>Bacteroidaceae</taxon>
        <taxon>Bacteroides</taxon>
    </lineage>
</organism>
<dbReference type="Proteomes" id="UP000254424">
    <property type="component" value="Unassembled WGS sequence"/>
</dbReference>
<dbReference type="Gene3D" id="3.20.20.80">
    <property type="entry name" value="Glycosidases"/>
    <property type="match status" value="1"/>
</dbReference>
<evidence type="ECO:0000256" key="1">
    <source>
        <dbReference type="SAM" id="SignalP"/>
    </source>
</evidence>
<evidence type="ECO:0000313" key="7">
    <source>
        <dbReference type="Proteomes" id="UP000254424"/>
    </source>
</evidence>
<dbReference type="GeneID" id="93069808"/>
<dbReference type="STRING" id="483216.BACEGG_00655"/>
<dbReference type="Pfam" id="PF12904">
    <property type="entry name" value="Collagen_bind_2"/>
    <property type="match status" value="1"/>
</dbReference>
<reference evidence="6 7" key="1">
    <citation type="submission" date="2018-06" db="EMBL/GenBank/DDBJ databases">
        <authorList>
            <consortium name="Pathogen Informatics"/>
            <person name="Doyle S."/>
        </authorList>
    </citation>
    <scope>NUCLEOTIDE SEQUENCE [LARGE SCALE GENOMIC DNA]</scope>
    <source>
        <strain evidence="6 7">NCTC11155</strain>
    </source>
</reference>
<reference evidence="4 9" key="2">
    <citation type="journal article" date="2019" name="Nat. Med.">
        <title>A library of human gut bacterial isolates paired with longitudinal multiomics data enables mechanistic microbiome research.</title>
        <authorList>
            <person name="Poyet M."/>
            <person name="Groussin M."/>
            <person name="Gibbons S.M."/>
            <person name="Avila-Pacheco J."/>
            <person name="Jiang X."/>
            <person name="Kearney S.M."/>
            <person name="Perrotta A.R."/>
            <person name="Berdy B."/>
            <person name="Zhao S."/>
            <person name="Lieberman T.D."/>
            <person name="Swanson P.K."/>
            <person name="Smith M."/>
            <person name="Roesemann S."/>
            <person name="Alexander J.E."/>
            <person name="Rich S.A."/>
            <person name="Livny J."/>
            <person name="Vlamakis H."/>
            <person name="Clish C."/>
            <person name="Bullock K."/>
            <person name="Deik A."/>
            <person name="Scott J."/>
            <person name="Pierce K.A."/>
            <person name="Xavier R.J."/>
            <person name="Alm E.J."/>
        </authorList>
    </citation>
    <scope>NUCLEOTIDE SEQUENCE [LARGE SCALE GENOMIC DNA]</scope>
    <source>
        <strain evidence="4 9">BIOML-A1</strain>
    </source>
</reference>
<gene>
    <name evidence="5" type="ORF">EAJ03_09875</name>
    <name evidence="4" type="ORF">F2Z23_10465</name>
    <name evidence="6" type="ORF">NCTC11155_03070</name>
</gene>
<dbReference type="Proteomes" id="UP000335496">
    <property type="component" value="Unassembled WGS sequence"/>
</dbReference>
<evidence type="ECO:0000259" key="3">
    <source>
        <dbReference type="Pfam" id="PF13204"/>
    </source>
</evidence>
<sequence>MRKISMIAMAVLMFMGSGVMAQKAKTYIPWENGKLKVSDEGRYLRHENGTPFFWLGETGWLMPERLNRDEVNYYLQKCKEAGYNMVQVQVLNSVPSYNIYGKSSNPDGWNFKNIDKKGEYGYWDHMDYIIRTAASKGIYIGMVCIWGSPVDAGLMNEKEAVAYGEFLVNRYKDDPNIIWIIGGDIRGDKKTEVWDALARSIRQQDKDHLMTFHPRGRTTSAAWFNDREWLDFNMFQSGHRRYGQRKGDGDYPIKENTEEDNWRFVEASTLNPLKPVIDDEPIYENIPQGLHDPNETRWNEHDVRRYAYWSVFAGSFGHSYGHNDIMQFIRPGVLGSFGADGMKKAWWDALEDPGFHQMKYLKYLMLAFPFFERIPDQSIIAGANGERYDRAIATRGNDYLLVYNYSGRPMQIDLSKISGDKKKVWWMSAATGKLEYLGEFDSKITSFQHDSGYMSGNDQVLIAIDTSKEYVKKEWKELPEKH</sequence>